<feature type="domain" description="Glycosyltransferase subfamily 4-like N-terminal" evidence="3">
    <location>
        <begin position="219"/>
        <end position="335"/>
    </location>
</feature>
<reference evidence="4 5" key="1">
    <citation type="submission" date="2024-10" db="EMBL/GenBank/DDBJ databases">
        <title>The Natural Products Discovery Center: Release of the First 8490 Sequenced Strains for Exploring Actinobacteria Biosynthetic Diversity.</title>
        <authorList>
            <person name="Kalkreuter E."/>
            <person name="Kautsar S.A."/>
            <person name="Yang D."/>
            <person name="Bader C.D."/>
            <person name="Teijaro C.N."/>
            <person name="Fluegel L."/>
            <person name="Davis C.M."/>
            <person name="Simpson J.R."/>
            <person name="Lauterbach L."/>
            <person name="Steele A.D."/>
            <person name="Gui C."/>
            <person name="Meng S."/>
            <person name="Li G."/>
            <person name="Viehrig K."/>
            <person name="Ye F."/>
            <person name="Su P."/>
            <person name="Kiefer A.F."/>
            <person name="Nichols A."/>
            <person name="Cepeda A.J."/>
            <person name="Yan W."/>
            <person name="Fan B."/>
            <person name="Jiang Y."/>
            <person name="Adhikari A."/>
            <person name="Zheng C.-J."/>
            <person name="Schuster L."/>
            <person name="Cowan T.M."/>
            <person name="Smanski M.J."/>
            <person name="Chevrette M.G."/>
            <person name="De Carvalho L.P.S."/>
            <person name="Shen B."/>
        </authorList>
    </citation>
    <scope>NUCLEOTIDE SEQUENCE [LARGE SCALE GENOMIC DNA]</scope>
    <source>
        <strain evidence="4 5">NPDC049639</strain>
    </source>
</reference>
<keyword evidence="5" id="KW-1185">Reference proteome</keyword>
<proteinExistence type="predicted"/>
<dbReference type="Proteomes" id="UP001612915">
    <property type="component" value="Unassembled WGS sequence"/>
</dbReference>
<protein>
    <submittedName>
        <fullName evidence="4">Glycosyltransferase family 4 protein</fullName>
    </submittedName>
</protein>
<evidence type="ECO:0000256" key="2">
    <source>
        <dbReference type="ARBA" id="ARBA00022679"/>
    </source>
</evidence>
<evidence type="ECO:0000313" key="4">
    <source>
        <dbReference type="EMBL" id="MFI7588423.1"/>
    </source>
</evidence>
<dbReference type="PANTHER" id="PTHR45947">
    <property type="entry name" value="SULFOQUINOVOSYL TRANSFERASE SQD2"/>
    <property type="match status" value="1"/>
</dbReference>
<evidence type="ECO:0000259" key="3">
    <source>
        <dbReference type="Pfam" id="PF13439"/>
    </source>
</evidence>
<dbReference type="SUPFAM" id="SSF53756">
    <property type="entry name" value="UDP-Glycosyltransferase/glycogen phosphorylase"/>
    <property type="match status" value="1"/>
</dbReference>
<dbReference type="Pfam" id="PF13692">
    <property type="entry name" value="Glyco_trans_1_4"/>
    <property type="match status" value="1"/>
</dbReference>
<evidence type="ECO:0000256" key="1">
    <source>
        <dbReference type="ARBA" id="ARBA00022676"/>
    </source>
</evidence>
<dbReference type="RefSeq" id="WP_398282037.1">
    <property type="nucleotide sequence ID" value="NZ_JBITLV010000005.1"/>
</dbReference>
<dbReference type="PANTHER" id="PTHR45947:SF3">
    <property type="entry name" value="SULFOQUINOVOSYL TRANSFERASE SQD2"/>
    <property type="match status" value="1"/>
</dbReference>
<gene>
    <name evidence="4" type="ORF">ACIB24_15240</name>
</gene>
<organism evidence="4 5">
    <name type="scientific">Spongisporangium articulatum</name>
    <dbReference type="NCBI Taxonomy" id="3362603"/>
    <lineage>
        <taxon>Bacteria</taxon>
        <taxon>Bacillati</taxon>
        <taxon>Actinomycetota</taxon>
        <taxon>Actinomycetes</taxon>
        <taxon>Kineosporiales</taxon>
        <taxon>Kineosporiaceae</taxon>
        <taxon>Spongisporangium</taxon>
    </lineage>
</organism>
<dbReference type="CDD" id="cd03794">
    <property type="entry name" value="GT4_WbuB-like"/>
    <property type="match status" value="1"/>
</dbReference>
<dbReference type="Pfam" id="PF13439">
    <property type="entry name" value="Glyco_transf_4"/>
    <property type="match status" value="1"/>
</dbReference>
<keyword evidence="2" id="KW-0808">Transferase</keyword>
<comment type="caution">
    <text evidence="4">The sequence shown here is derived from an EMBL/GenBank/DDBJ whole genome shotgun (WGS) entry which is preliminary data.</text>
</comment>
<evidence type="ECO:0000313" key="5">
    <source>
        <dbReference type="Proteomes" id="UP001612915"/>
    </source>
</evidence>
<dbReference type="InterPro" id="IPR050194">
    <property type="entry name" value="Glycosyltransferase_grp1"/>
</dbReference>
<dbReference type="InterPro" id="IPR028098">
    <property type="entry name" value="Glyco_trans_4-like_N"/>
</dbReference>
<dbReference type="Gene3D" id="3.40.50.2000">
    <property type="entry name" value="Glycogen Phosphorylase B"/>
    <property type="match status" value="2"/>
</dbReference>
<keyword evidence="1" id="KW-0328">Glycosyltransferase</keyword>
<name>A0ABW8AQP4_9ACTN</name>
<sequence length="550" mass="59029">MATPSGGVLGRLGRLLRRQARALPRRTRTARALAVSVAQGEAASLLARRSGEERALELLAAATLRSPHDLALARSRAQLLNRTGRLSEAVAEASRLAVAGPKPGNRRMQRSLQGRLVETDPGWLPAVPGSFDGGAPEPGRVLYLAKESMPHRNNGYCTRTHETLLAVRAAGRDPVAVTLPGFGSGASSVVDGIEYRHVMPGAADLFGALTAEEFVQLTTTAFARQLLALRPAVLHAGSGHRGFDLALPGLALARWAGLPWIYEVRSFFETTWTKDARYAEGSEYYHRRFAAETRAMRAADLVVTLSGPMRDEIVHGHGVRESSVVVVPNAVDLDRFVPVPAAGRDPRLAGGFVLGYVSNLDHHREGQEVLLDAAARLRASGHDVRVLLVGDGRRRAELEARARALGLGSATVFTGSVPFDEVPGWYAQIDLFVVPRVPERAARMVSPMKPFEAMAMRVPVLLSDLPALVEIAGDDEERAFVFPASSAEGLAAKVAALMAAPEALAARVDRAEAWVRAERTWAANGKAFDRVYAQAADRAAERLSGVGDSC</sequence>
<dbReference type="EMBL" id="JBITLV010000005">
    <property type="protein sequence ID" value="MFI7588423.1"/>
    <property type="molecule type" value="Genomic_DNA"/>
</dbReference>
<accession>A0ABW8AQP4</accession>